<feature type="region of interest" description="Disordered" evidence="1">
    <location>
        <begin position="61"/>
        <end position="113"/>
    </location>
</feature>
<gene>
    <name evidence="3" type="ORF">FM110_07760</name>
</gene>
<reference evidence="3 4" key="1">
    <citation type="submission" date="2017-02" db="EMBL/GenBank/DDBJ databases">
        <authorList>
            <person name="Peterson S.W."/>
        </authorList>
    </citation>
    <scope>NUCLEOTIDE SEQUENCE [LARGE SCALE GENOMIC DNA]</scope>
    <source>
        <strain evidence="3 4">CIP104813</strain>
    </source>
</reference>
<keyword evidence="2" id="KW-0812">Transmembrane</keyword>
<organism evidence="3 4">
    <name type="scientific">Brachybacterium nesterenkovii</name>
    <dbReference type="NCBI Taxonomy" id="47847"/>
    <lineage>
        <taxon>Bacteria</taxon>
        <taxon>Bacillati</taxon>
        <taxon>Actinomycetota</taxon>
        <taxon>Actinomycetes</taxon>
        <taxon>Micrococcales</taxon>
        <taxon>Dermabacteraceae</taxon>
        <taxon>Brachybacterium</taxon>
    </lineage>
</organism>
<accession>A0A1X6X170</accession>
<sequence>MPSTAVLELPAAAPAHVQDHVHAHVRVQRHRPRREQTATSMLRAIGTGPIPQIIAPPTTTATGAAMTGAAERSSAGAATGARRTTRTGTGTGATTAPGTGTGTGTGTSADDAAPTTAAAVRSLRMRDIAAGGAAATGSWTLASHLGLLGTATGTFIASVASTILVAIAADSLAGTRIVLLRTLRRWRQAHRHHTRR</sequence>
<feature type="compositionally biased region" description="Low complexity" evidence="1">
    <location>
        <begin position="61"/>
        <end position="98"/>
    </location>
</feature>
<name>A0A1X6X170_9MICO</name>
<evidence type="ECO:0000256" key="2">
    <source>
        <dbReference type="SAM" id="Phobius"/>
    </source>
</evidence>
<evidence type="ECO:0000256" key="1">
    <source>
        <dbReference type="SAM" id="MobiDB-lite"/>
    </source>
</evidence>
<evidence type="ECO:0000313" key="4">
    <source>
        <dbReference type="Proteomes" id="UP000195981"/>
    </source>
</evidence>
<keyword evidence="2" id="KW-0472">Membrane</keyword>
<feature type="transmembrane region" description="Helical" evidence="2">
    <location>
        <begin position="155"/>
        <end position="179"/>
    </location>
</feature>
<keyword evidence="2" id="KW-1133">Transmembrane helix</keyword>
<proteinExistence type="predicted"/>
<evidence type="ECO:0000313" key="3">
    <source>
        <dbReference type="EMBL" id="SLM92248.1"/>
    </source>
</evidence>
<dbReference type="AlphaFoldDB" id="A0A1X6X170"/>
<dbReference type="EMBL" id="FWFG01000068">
    <property type="protein sequence ID" value="SLM92248.1"/>
    <property type="molecule type" value="Genomic_DNA"/>
</dbReference>
<dbReference type="Proteomes" id="UP000195981">
    <property type="component" value="Unassembled WGS sequence"/>
</dbReference>
<protein>
    <submittedName>
        <fullName evidence="3">Uncharacterized protein</fullName>
    </submittedName>
</protein>
<dbReference type="RefSeq" id="WP_087104204.1">
    <property type="nucleotide sequence ID" value="NZ_FWFG01000068.1"/>
</dbReference>
<keyword evidence="4" id="KW-1185">Reference proteome</keyword>